<sequence>MTKPDPKHPFIRDLKRGPYQDRFKHVLACSFGQHHCWSRWEFEKLHCYEHFSAIVTNRPWRRLLSIREKVYHEPVLEFYTTFKHTSTEDWTNGAAVKFRLGGAPRSMSYHELATALDLGLADGEDYVTELNDPVGVNFKMLYTRLAQPGQQRPFVAGKTKASTLQLDNRLLHHLLAKSYTPASDSANAITRRALYFIQSIRQADHPLHLGSVVARTFEKSASELKSLHCTPLITRLATYFGLSLQGCTEQGSTSVFGRDTIHRMHLLRENRGIMWIKGFPEPQIPEEEQPEDLEDEAATADDVQPEDVDDAAAPAPPPSSTGVEASLSPVRTTSLTSSSSCVSGTSSSLTSSSRTINPRLKQSIHYYQSMVLY</sequence>
<organism evidence="2 3">
    <name type="scientific">Linum trigynum</name>
    <dbReference type="NCBI Taxonomy" id="586398"/>
    <lineage>
        <taxon>Eukaryota</taxon>
        <taxon>Viridiplantae</taxon>
        <taxon>Streptophyta</taxon>
        <taxon>Embryophyta</taxon>
        <taxon>Tracheophyta</taxon>
        <taxon>Spermatophyta</taxon>
        <taxon>Magnoliopsida</taxon>
        <taxon>eudicotyledons</taxon>
        <taxon>Gunneridae</taxon>
        <taxon>Pentapetalae</taxon>
        <taxon>rosids</taxon>
        <taxon>fabids</taxon>
        <taxon>Malpighiales</taxon>
        <taxon>Linaceae</taxon>
        <taxon>Linum</taxon>
    </lineage>
</organism>
<dbReference type="Proteomes" id="UP001497516">
    <property type="component" value="Chromosome 3"/>
</dbReference>
<evidence type="ECO:0000256" key="1">
    <source>
        <dbReference type="SAM" id="MobiDB-lite"/>
    </source>
</evidence>
<reference evidence="2 3" key="1">
    <citation type="submission" date="2024-04" db="EMBL/GenBank/DDBJ databases">
        <authorList>
            <person name="Fracassetti M."/>
        </authorList>
    </citation>
    <scope>NUCLEOTIDE SEQUENCE [LARGE SCALE GENOMIC DNA]</scope>
</reference>
<feature type="compositionally biased region" description="Low complexity" evidence="1">
    <location>
        <begin position="326"/>
        <end position="354"/>
    </location>
</feature>
<evidence type="ECO:0000313" key="2">
    <source>
        <dbReference type="EMBL" id="CAL1377272.1"/>
    </source>
</evidence>
<proteinExistence type="predicted"/>
<dbReference type="AlphaFoldDB" id="A0AAV2DUV4"/>
<gene>
    <name evidence="2" type="ORF">LTRI10_LOCUS18933</name>
</gene>
<feature type="compositionally biased region" description="Acidic residues" evidence="1">
    <location>
        <begin position="284"/>
        <end position="310"/>
    </location>
</feature>
<feature type="region of interest" description="Disordered" evidence="1">
    <location>
        <begin position="283"/>
        <end position="354"/>
    </location>
</feature>
<accession>A0AAV2DUV4</accession>
<evidence type="ECO:0000313" key="3">
    <source>
        <dbReference type="Proteomes" id="UP001497516"/>
    </source>
</evidence>
<keyword evidence="3" id="KW-1185">Reference proteome</keyword>
<protein>
    <submittedName>
        <fullName evidence="2">Uncharacterized protein</fullName>
    </submittedName>
</protein>
<dbReference type="EMBL" id="OZ034816">
    <property type="protein sequence ID" value="CAL1377272.1"/>
    <property type="molecule type" value="Genomic_DNA"/>
</dbReference>
<name>A0AAV2DUV4_9ROSI</name>